<dbReference type="AlphaFoldDB" id="A0AAX6TIY7"/>
<accession>A0AAX6TIY7</accession>
<evidence type="ECO:0000256" key="1">
    <source>
        <dbReference type="SAM" id="MobiDB-lite"/>
    </source>
</evidence>
<name>A0AAX6TIY7_HETGA</name>
<dbReference type="GeneID" id="110350683"/>
<dbReference type="RefSeq" id="XP_021120359.1">
    <property type="nucleotide sequence ID" value="XM_021264700.1"/>
</dbReference>
<reference evidence="3" key="1">
    <citation type="submission" date="2025-08" db="UniProtKB">
        <authorList>
            <consortium name="RefSeq"/>
        </authorList>
    </citation>
    <scope>IDENTIFICATION</scope>
</reference>
<feature type="compositionally biased region" description="Gly residues" evidence="1">
    <location>
        <begin position="151"/>
        <end position="165"/>
    </location>
</feature>
<organism evidence="2 3">
    <name type="scientific">Heterocephalus glaber</name>
    <name type="common">Naked mole rat</name>
    <dbReference type="NCBI Taxonomy" id="10181"/>
    <lineage>
        <taxon>Eukaryota</taxon>
        <taxon>Metazoa</taxon>
        <taxon>Chordata</taxon>
        <taxon>Craniata</taxon>
        <taxon>Vertebrata</taxon>
        <taxon>Euteleostomi</taxon>
        <taxon>Mammalia</taxon>
        <taxon>Eutheria</taxon>
        <taxon>Euarchontoglires</taxon>
        <taxon>Glires</taxon>
        <taxon>Rodentia</taxon>
        <taxon>Hystricomorpha</taxon>
        <taxon>Bathyergidae</taxon>
        <taxon>Heterocephalus</taxon>
    </lineage>
</organism>
<dbReference type="Proteomes" id="UP000694906">
    <property type="component" value="Unplaced"/>
</dbReference>
<keyword evidence="2" id="KW-1185">Reference proteome</keyword>
<feature type="compositionally biased region" description="Low complexity" evidence="1">
    <location>
        <begin position="23"/>
        <end position="40"/>
    </location>
</feature>
<gene>
    <name evidence="3" type="primary">LOC110350683</name>
</gene>
<feature type="compositionally biased region" description="Basic residues" evidence="1">
    <location>
        <begin position="122"/>
        <end position="135"/>
    </location>
</feature>
<feature type="region of interest" description="Disordered" evidence="1">
    <location>
        <begin position="113"/>
        <end position="165"/>
    </location>
</feature>
<protein>
    <submittedName>
        <fullName evidence="3">Uncharacterized protein LOC110350683</fullName>
    </submittedName>
</protein>
<feature type="region of interest" description="Disordered" evidence="1">
    <location>
        <begin position="1"/>
        <end position="82"/>
    </location>
</feature>
<evidence type="ECO:0000313" key="2">
    <source>
        <dbReference type="Proteomes" id="UP000694906"/>
    </source>
</evidence>
<evidence type="ECO:0000313" key="3">
    <source>
        <dbReference type="RefSeq" id="XP_021120359.1"/>
    </source>
</evidence>
<proteinExistence type="predicted"/>
<sequence length="165" mass="16785">MAPVSRGRGPRSSRKGGKDGAEPGRAGLLTAGAPAAWAPAGGAGRPGSHSRQPGDAPLGLGRAGSERLRTAPPPRPPAGLCCRSAGPSCSAYSLPPQQPACLAPPLPSAALLRARHTDSHRRTCCSQHGRHHRRPSALSAVRSRKNPKRLGTGGGGEPSLGYRPG</sequence>